<dbReference type="InterPro" id="IPR002912">
    <property type="entry name" value="ACT_dom"/>
</dbReference>
<comment type="function">
    <text evidence="2">Binds amino acids.</text>
</comment>
<dbReference type="EMBL" id="JANAVB010024800">
    <property type="protein sequence ID" value="KAJ6821932.1"/>
    <property type="molecule type" value="Genomic_DNA"/>
</dbReference>
<dbReference type="Proteomes" id="UP001140949">
    <property type="component" value="Unassembled WGS sequence"/>
</dbReference>
<sequence length="473" mass="51235">MSCSVLVKANQMETETETETEWPSYLDEYQKLVIRMNTPRVVVDNAASSSATLVKVDSARNHAFLLDTVQVLTDLNLSVVKAYITSDGAYSMDVFHVTDQHGRKLTDSDAISHIQQSLQSPIRPSEGCRYHRGQGPTALELTGPDRPGLLSEVFAVLSDLDCAVTEARVWTHNGRAASIVSVDCIGAAAGPGKVESTLAHLLRGSAVLSSASCHPDRRLHQMMFLDRDYQRCCREEAAPPPAPAVSVSVQNLVERGYSVVNVSCRNRPKLLFDVLCTLTDMEYAVFHGTVDTDDAAAGGTARLEFYVRHSDGTPIGSEAERQRVILCLRAAVERRSYGGVTLELTAAAGDGDGDDDRPVLLTEVTRTLRENGLSVARADLTTSTRPSVFHVTDAAGHVPDAATVDSVRRRIGPSFLRVKDETVRTSLSESPSVGDGEDSEKDKNRGGSLGFLHLGGVVLRNLYNFGFLIKSCS</sequence>
<dbReference type="GO" id="GO:0016597">
    <property type="term" value="F:amino acid binding"/>
    <property type="evidence" value="ECO:0007669"/>
    <property type="project" value="UniProtKB-UniRule"/>
</dbReference>
<reference evidence="5" key="2">
    <citation type="submission" date="2023-04" db="EMBL/GenBank/DDBJ databases">
        <authorList>
            <person name="Bruccoleri R.E."/>
            <person name="Oakeley E.J."/>
            <person name="Faust A.-M."/>
            <person name="Dessus-Babus S."/>
            <person name="Altorfer M."/>
            <person name="Burckhardt D."/>
            <person name="Oertli M."/>
            <person name="Naumann U."/>
            <person name="Petersen F."/>
            <person name="Wong J."/>
        </authorList>
    </citation>
    <scope>NUCLEOTIDE SEQUENCE</scope>
    <source>
        <strain evidence="5">GSM-AAB239-AS_SAM_17_03QT</strain>
        <tissue evidence="5">Leaf</tissue>
    </source>
</reference>
<dbReference type="PANTHER" id="PTHR31096">
    <property type="entry name" value="ACT DOMAIN-CONTAINING PROTEIN ACR4-RELATED"/>
    <property type="match status" value="1"/>
</dbReference>
<dbReference type="Gene3D" id="3.30.70.260">
    <property type="match status" value="1"/>
</dbReference>
<keyword evidence="6" id="KW-1185">Reference proteome</keyword>
<evidence type="ECO:0000256" key="3">
    <source>
        <dbReference type="SAM" id="MobiDB-lite"/>
    </source>
</evidence>
<evidence type="ECO:0000256" key="2">
    <source>
        <dbReference type="RuleBase" id="RU369043"/>
    </source>
</evidence>
<reference evidence="5" key="1">
    <citation type="journal article" date="2023" name="GigaByte">
        <title>Genome assembly of the bearded iris, Iris pallida Lam.</title>
        <authorList>
            <person name="Bruccoleri R.E."/>
            <person name="Oakeley E.J."/>
            <person name="Faust A.M.E."/>
            <person name="Altorfer M."/>
            <person name="Dessus-Babus S."/>
            <person name="Burckhardt D."/>
            <person name="Oertli M."/>
            <person name="Naumann U."/>
            <person name="Petersen F."/>
            <person name="Wong J."/>
        </authorList>
    </citation>
    <scope>NUCLEOTIDE SEQUENCE</scope>
    <source>
        <strain evidence="5">GSM-AAB239-AS_SAM_17_03QT</strain>
    </source>
</reference>
<accession>A0AAX6G078</accession>
<feature type="region of interest" description="Disordered" evidence="3">
    <location>
        <begin position="422"/>
        <end position="445"/>
    </location>
</feature>
<name>A0AAX6G078_IRIPA</name>
<feature type="domain" description="ACT" evidence="4">
    <location>
        <begin position="138"/>
        <end position="215"/>
    </location>
</feature>
<dbReference type="SUPFAM" id="SSF55021">
    <property type="entry name" value="ACT-like"/>
    <property type="match status" value="3"/>
</dbReference>
<dbReference type="InterPro" id="IPR045865">
    <property type="entry name" value="ACT-like_dom_sf"/>
</dbReference>
<evidence type="ECO:0000313" key="5">
    <source>
        <dbReference type="EMBL" id="KAJ6821932.1"/>
    </source>
</evidence>
<comment type="caution">
    <text evidence="5">The sequence shown here is derived from an EMBL/GenBank/DDBJ whole genome shotgun (WGS) entry which is preliminary data.</text>
</comment>
<protein>
    <recommendedName>
        <fullName evidence="2">ACT domain-containing protein ACR</fullName>
    </recommendedName>
    <alternativeName>
        <fullName evidence="2">Protein ACT DOMAIN REPEATS</fullName>
    </alternativeName>
</protein>
<dbReference type="InterPro" id="IPR040217">
    <property type="entry name" value="ACR1-12"/>
</dbReference>
<dbReference type="CDD" id="cd04897">
    <property type="entry name" value="ACT_ACR_3"/>
    <property type="match status" value="1"/>
</dbReference>
<proteinExistence type="predicted"/>
<evidence type="ECO:0000256" key="1">
    <source>
        <dbReference type="ARBA" id="ARBA00022737"/>
    </source>
</evidence>
<keyword evidence="1 2" id="KW-0677">Repeat</keyword>
<evidence type="ECO:0000313" key="6">
    <source>
        <dbReference type="Proteomes" id="UP001140949"/>
    </source>
</evidence>
<organism evidence="5 6">
    <name type="scientific">Iris pallida</name>
    <name type="common">Sweet iris</name>
    <dbReference type="NCBI Taxonomy" id="29817"/>
    <lineage>
        <taxon>Eukaryota</taxon>
        <taxon>Viridiplantae</taxon>
        <taxon>Streptophyta</taxon>
        <taxon>Embryophyta</taxon>
        <taxon>Tracheophyta</taxon>
        <taxon>Spermatophyta</taxon>
        <taxon>Magnoliopsida</taxon>
        <taxon>Liliopsida</taxon>
        <taxon>Asparagales</taxon>
        <taxon>Iridaceae</taxon>
        <taxon>Iridoideae</taxon>
        <taxon>Irideae</taxon>
        <taxon>Iris</taxon>
    </lineage>
</organism>
<dbReference type="PROSITE" id="PS51671">
    <property type="entry name" value="ACT"/>
    <property type="match status" value="1"/>
</dbReference>
<dbReference type="Pfam" id="PF24931">
    <property type="entry name" value="ACT_ACR9_3rd"/>
    <property type="match status" value="2"/>
</dbReference>
<dbReference type="AlphaFoldDB" id="A0AAX6G078"/>
<dbReference type="PANTHER" id="PTHR31096:SF6">
    <property type="entry name" value="ACT DOMAIN-CONTAINING PROTEIN ACR8"/>
    <property type="match status" value="1"/>
</dbReference>
<gene>
    <name evidence="5" type="ORF">M6B38_131145</name>
</gene>
<evidence type="ECO:0000259" key="4">
    <source>
        <dbReference type="PROSITE" id="PS51671"/>
    </source>
</evidence>
<dbReference type="Pfam" id="PF01842">
    <property type="entry name" value="ACT"/>
    <property type="match status" value="1"/>
</dbReference>